<dbReference type="GO" id="GO:0035253">
    <property type="term" value="C:ciliary rootlet"/>
    <property type="evidence" value="ECO:0007669"/>
    <property type="project" value="TreeGrafter"/>
</dbReference>
<dbReference type="PANTHER" id="PTHR46518:SF1">
    <property type="entry name" value="OUTER DYNEIN ARM-DOCKING COMPLEX SUBUNIT 3"/>
    <property type="match status" value="1"/>
</dbReference>
<evidence type="ECO:0000313" key="4">
    <source>
        <dbReference type="EMBL" id="VUZ53384.1"/>
    </source>
</evidence>
<dbReference type="AlphaFoldDB" id="A0A564Z3K3"/>
<accession>A0A564Z3K3</accession>
<evidence type="ECO:0000256" key="1">
    <source>
        <dbReference type="ARBA" id="ARBA00023054"/>
    </source>
</evidence>
<evidence type="ECO:0000259" key="3">
    <source>
        <dbReference type="Pfam" id="PF21773"/>
    </source>
</evidence>
<feature type="coiled-coil region" evidence="2">
    <location>
        <begin position="27"/>
        <end position="96"/>
    </location>
</feature>
<name>A0A564Z3K3_HYMDI</name>
<dbReference type="Pfam" id="PF21773">
    <property type="entry name" value="ODAD1_CC"/>
    <property type="match status" value="1"/>
</dbReference>
<reference evidence="4 5" key="1">
    <citation type="submission" date="2019-07" db="EMBL/GenBank/DDBJ databases">
        <authorList>
            <person name="Jastrzebski P J."/>
            <person name="Paukszto L."/>
            <person name="Jastrzebski P J."/>
        </authorList>
    </citation>
    <scope>NUCLEOTIDE SEQUENCE [LARGE SCALE GENOMIC DNA]</scope>
    <source>
        <strain evidence="4 5">WMS-il1</strain>
    </source>
</reference>
<feature type="non-terminal residue" evidence="4">
    <location>
        <position position="272"/>
    </location>
</feature>
<evidence type="ECO:0000256" key="2">
    <source>
        <dbReference type="SAM" id="Coils"/>
    </source>
</evidence>
<dbReference type="GO" id="GO:0036064">
    <property type="term" value="C:ciliary basal body"/>
    <property type="evidence" value="ECO:0007669"/>
    <property type="project" value="TreeGrafter"/>
</dbReference>
<sequence>MHNDALLAKESAKQELRYREEVNRNERKRRESELSGLKNVAETLKKEVDFSEKKRITAISSEEKHSLTASNAVGLKEEQLQKIKHYEEMYRQIRDVTGIKHVTKMVGRFESQIETMKHLNDLKTEGESIVIGLEKMLKDLKSELDELKYTGEADLENKQKLVEEYKVKVKEMTAMRDSLRHQLNDLSALLVRCKAAMVHICDRLEDIDVSIPEPQTSDTTVDQPILKMEALLSSKEKSTRDSDQSDQILALINLCSEKVKALMESLEHYDYE</sequence>
<dbReference type="EMBL" id="CABIJS010000555">
    <property type="protein sequence ID" value="VUZ53384.1"/>
    <property type="molecule type" value="Genomic_DNA"/>
</dbReference>
<dbReference type="PANTHER" id="PTHR46518">
    <property type="entry name" value="COILED-COIL DOMAIN-CONTAINING PROTEIN 151"/>
    <property type="match status" value="1"/>
</dbReference>
<keyword evidence="5" id="KW-1185">Reference proteome</keyword>
<gene>
    <name evidence="4" type="ORF">WMSIL1_LOCUS11690</name>
</gene>
<protein>
    <recommendedName>
        <fullName evidence="3">ODAD1 central coiled coil region domain-containing protein</fullName>
    </recommendedName>
</protein>
<dbReference type="InterPro" id="IPR049258">
    <property type="entry name" value="ODAD1_CC"/>
</dbReference>
<proteinExistence type="predicted"/>
<dbReference type="GO" id="GO:0003341">
    <property type="term" value="P:cilium movement"/>
    <property type="evidence" value="ECO:0007669"/>
    <property type="project" value="InterPro"/>
</dbReference>
<dbReference type="InterPro" id="IPR033192">
    <property type="entry name" value="ODAD3"/>
</dbReference>
<dbReference type="GO" id="GO:0036158">
    <property type="term" value="P:outer dynein arm assembly"/>
    <property type="evidence" value="ECO:0007669"/>
    <property type="project" value="InterPro"/>
</dbReference>
<dbReference type="GO" id="GO:0097542">
    <property type="term" value="C:ciliary tip"/>
    <property type="evidence" value="ECO:0007669"/>
    <property type="project" value="TreeGrafter"/>
</dbReference>
<dbReference type="Proteomes" id="UP000321570">
    <property type="component" value="Unassembled WGS sequence"/>
</dbReference>
<feature type="domain" description="ODAD1 central coiled coil region" evidence="3">
    <location>
        <begin position="6"/>
        <end position="204"/>
    </location>
</feature>
<organism evidence="4 5">
    <name type="scientific">Hymenolepis diminuta</name>
    <name type="common">Rat tapeworm</name>
    <dbReference type="NCBI Taxonomy" id="6216"/>
    <lineage>
        <taxon>Eukaryota</taxon>
        <taxon>Metazoa</taxon>
        <taxon>Spiralia</taxon>
        <taxon>Lophotrochozoa</taxon>
        <taxon>Platyhelminthes</taxon>
        <taxon>Cestoda</taxon>
        <taxon>Eucestoda</taxon>
        <taxon>Cyclophyllidea</taxon>
        <taxon>Hymenolepididae</taxon>
        <taxon>Hymenolepis</taxon>
    </lineage>
</organism>
<evidence type="ECO:0000313" key="5">
    <source>
        <dbReference type="Proteomes" id="UP000321570"/>
    </source>
</evidence>
<keyword evidence="1 2" id="KW-0175">Coiled coil</keyword>
<feature type="coiled-coil region" evidence="2">
    <location>
        <begin position="130"/>
        <end position="189"/>
    </location>
</feature>